<feature type="domain" description="Trimeric autotransporter adhesin YadA-like C-terminal membrane anchor" evidence="12">
    <location>
        <begin position="1995"/>
        <end position="2048"/>
    </location>
</feature>
<dbReference type="Pfam" id="PF03895">
    <property type="entry name" value="YadA_anchor"/>
    <property type="match status" value="1"/>
</dbReference>
<evidence type="ECO:0008006" key="17">
    <source>
        <dbReference type="Google" id="ProtNLM"/>
    </source>
</evidence>
<dbReference type="SUPFAM" id="SSF101967">
    <property type="entry name" value="Adhesin YadA, collagen-binding domain"/>
    <property type="match status" value="6"/>
</dbReference>
<evidence type="ECO:0000256" key="1">
    <source>
        <dbReference type="ARBA" id="ARBA00004241"/>
    </source>
</evidence>
<keyword evidence="4" id="KW-0813">Transport</keyword>
<dbReference type="GO" id="GO:0015031">
    <property type="term" value="P:protein transport"/>
    <property type="evidence" value="ECO:0007669"/>
    <property type="project" value="UniProtKB-KW"/>
</dbReference>
<keyword evidence="9" id="KW-0472">Membrane</keyword>
<feature type="domain" description="ESPR" evidence="14">
    <location>
        <begin position="43"/>
        <end position="89"/>
    </location>
</feature>
<keyword evidence="5" id="KW-1134">Transmembrane beta strand</keyword>
<dbReference type="SUPFAM" id="SSF54523">
    <property type="entry name" value="Pili subunits"/>
    <property type="match status" value="1"/>
</dbReference>
<dbReference type="Gene3D" id="6.10.250.2040">
    <property type="match status" value="1"/>
</dbReference>
<feature type="domain" description="Trimeric autotransporter adhesin YadA-like stalk" evidence="13">
    <location>
        <begin position="720"/>
        <end position="752"/>
    </location>
</feature>
<feature type="domain" description="Trimeric autotransporter adhesin YadA-like stalk" evidence="13">
    <location>
        <begin position="1528"/>
        <end position="1553"/>
    </location>
</feature>
<dbReference type="Gene3D" id="2.150.10.10">
    <property type="entry name" value="Serralysin-like metalloprotease, C-terminal"/>
    <property type="match status" value="6"/>
</dbReference>
<evidence type="ECO:0000313" key="16">
    <source>
        <dbReference type="Proteomes" id="UP000254337"/>
    </source>
</evidence>
<feature type="domain" description="Trimeric autotransporter adhesin YadA-like stalk" evidence="13">
    <location>
        <begin position="1578"/>
        <end position="1610"/>
    </location>
</feature>
<reference evidence="15 16" key="1">
    <citation type="submission" date="2018-05" db="EMBL/GenBank/DDBJ databases">
        <title>Complete genome sequence of Megasphaera sp. AJH120T, isolated from the ceca of a chicken.</title>
        <authorList>
            <person name="Maki J."/>
            <person name="Looft T."/>
        </authorList>
    </citation>
    <scope>NUCLEOTIDE SEQUENCE [LARGE SCALE GENOMIC DNA]</scope>
    <source>
        <strain evidence="15 16">AJH120</strain>
    </source>
</reference>
<keyword evidence="8" id="KW-0653">Protein transport</keyword>
<dbReference type="OrthoDB" id="1681526at2"/>
<feature type="region of interest" description="Disordered" evidence="11">
    <location>
        <begin position="1838"/>
        <end position="1872"/>
    </location>
</feature>
<sequence>MWKSPIPTTGESPFAAPPAACAGFPCIEAKKNAYYHSKEEIGMNRIYKVIWSKVKHQYVVVSELAHSCTKSTSSRVGRSAAAVLAALVLTTGLCAAPVQAEDLTDPYALLNAQVEETNSTSSDTLVTLVQSPLVKSVAPLANEDEGQPGEGGSSTVTTPDGQHTIYNEEGFYAHNGQGTYNSLTKDGLFVGGTDNGEGLYVDNDGNIYTDGNAEIEGSFSAADGNATIAADGTTVIRAGGSQLVVNDGAAGITHGNAIMAVSSNKAEMQGGGSSVIADLNGVTLTERTGNTTVTVNQDGMTVDGDFAVTGNTNLKHTNVDGDLNVSGSTHVDGGLTAGNLQTKGQLHAGSAVIDGSATVGGKLTAGDVKTNTVDAHNVSVDNELTAGKATIDGKLTAGSAEITNSATVGGTLTAGDIETEGTVKATNADITNLEAGKATVEGKLTAGSADITGDAVVGGSLTAGSLSTEGKLTAGSAAINGNADITGTATVGGLTTEGKVTANNAEITNLKAGKADVEGIVRGGSFANTNDSFTVDDQGDVKAHNVTLTGTLGVAGATTLDSTLSVTGETTLTGALTANGTATFAKGASMGGQKITNVGDGEVSATSKDAVNGSQLQKVADTVKTYQAGDGIAIANGATQTPTISAKAADGGNIVVNADGISLAKDVSGLTSLGTDALTVNNNATIGGTLGVTGETTLTGALKANGTATFAQGASMGGQKITNVGDGEVSATSKDAVNGSQLQKVADTVKTYQAGDGIAIANGATQTPTISAKAADGGNIVVNADGISLAKDVSGLTSLGTDALTVNNNATIGGTLGVTGETTLTGALTANGTATFAKGASMGGQKITNVGDGEVSATSKDAVNGSQLQKVADTVKTYQAGDGIAIANGATQTPTISAKAADGGNIVVNADGISLAKDVSGLTSLGTNALTVNNNATIGGTLGVTGETTLTGALTANGTATFAKGASMGGQKITNVGDGEVSATSKDAVNGSQLQKVADTVKTYQAGDGIAIANGATQTPTISAKAADGGNIVVNADGISLSKTVSGLTSIGTETITANGAAKVGSLTTTGAISGGSVTAGTGLFSTSVTIGNTASGLKLADGEITGLATSKIDASTDAVNVEYLQDYVSKNGTGKTYTAGNGIVIDGSNVVSVKNGNGIGFDASGKVEVKAAQDGNIVVGTDGVSLSKTVSGLTSLSTDALAVTNNATVRGTLGVTGGISGGSVTAETGLFSTSVTIGNATSGLKLADGEITGLVTSKIDSNTDAVNVEYLEDYVSQNGTGKTYTAGNGIAIDNNKISVKTAADGNLEVDSNGVALKDAISLTSVTTRGAVTVGGTLGVTGATNLNSTLNVTGATTLGALTTNGTATFSQGASMNGQKITRVQAGTEGTDAVNRSQLDAVEGKIKTYTAGDGIDITSDKISVKSADNNIVVDGTGVSLADDISVTSVATTGAANVGGNLSVAGTTTLTGATTINSTLGVTGAVTAASVTAAGGFTINDSNSLTLSGLTIGGTQYITSAGLNAGNKVITDVKAGVDDNDAVNVSQLKEVKEVSDLAVTYTPNTNKSQVYLQGTNGTTIMNVAAGNISSADSKDAVNGGQLYATNQIVGDGDYSSNNFLTDSMNLTQAASALDKAIGANRYTDGNILDVNSDGKTYTSITAAVDTLNRSIGSLTMTSPAAYFSENSTLPSVTFGLNELSKAIGPLDFDGRNFISNDGNLSSALVQLDSQIGLSLESIGFRKDSTGHITTSIDWTGFNYAGKTVVDTLKNLDKNVYNLDHRVGVLENEHGISSNAISALSTFSTSNISTLSALSNMDMSAVNTLSSLSADDLAAISTLSEDGSVPAANSDPNSRPGRGPSSGSEDSSTHDGNTQVMDHNLAVTGNVSVGGTLDVTGKATFGSDVSVGGNLDVQGETNMHGTLNMNDNKITGVTAGDISADSTDAVNGSQLHDAWQQINSNTENIGILGSAVNKLGDRIERVGAGAAALAALHPLDFDPDNKLDFAAGFGNYRGASAVAVGAFYRPSENVMFSVGGAFGGGEDMVNAGVSFKVGAGSGSATTSRTAMAKSLKSMQEVVASQDA</sequence>
<dbReference type="Pfam" id="PF05662">
    <property type="entry name" value="YadA_stalk"/>
    <property type="match status" value="8"/>
</dbReference>
<dbReference type="InterPro" id="IPR024973">
    <property type="entry name" value="ESPR"/>
</dbReference>
<name>A0A346AZR6_9FIRM</name>
<dbReference type="InterPro" id="IPR005594">
    <property type="entry name" value="YadA_C"/>
</dbReference>
<evidence type="ECO:0000313" key="15">
    <source>
        <dbReference type="EMBL" id="AXL21359.1"/>
    </source>
</evidence>
<keyword evidence="7" id="KW-0732">Signal</keyword>
<feature type="domain" description="Trimeric autotransporter adhesin YadA-like stalk" evidence="13">
    <location>
        <begin position="1379"/>
        <end position="1410"/>
    </location>
</feature>
<accession>A0A346AZR6</accession>
<dbReference type="KEGG" id="meg:DKB62_07180"/>
<dbReference type="Proteomes" id="UP000254337">
    <property type="component" value="Chromosome"/>
</dbReference>
<evidence type="ECO:0000256" key="10">
    <source>
        <dbReference type="ARBA" id="ARBA00023237"/>
    </source>
</evidence>
<dbReference type="Pfam" id="PF13018">
    <property type="entry name" value="ESPR"/>
    <property type="match status" value="1"/>
</dbReference>
<evidence type="ECO:0000256" key="9">
    <source>
        <dbReference type="ARBA" id="ARBA00023136"/>
    </source>
</evidence>
<feature type="domain" description="Trimeric autotransporter adhesin YadA-like stalk" evidence="13">
    <location>
        <begin position="846"/>
        <end position="878"/>
    </location>
</feature>
<keyword evidence="10" id="KW-0998">Cell outer membrane</keyword>
<evidence type="ECO:0000259" key="12">
    <source>
        <dbReference type="Pfam" id="PF03895"/>
    </source>
</evidence>
<feature type="domain" description="Trimeric autotransporter adhesin YadA-like stalk" evidence="13">
    <location>
        <begin position="1926"/>
        <end position="1969"/>
    </location>
</feature>
<keyword evidence="16" id="KW-1185">Reference proteome</keyword>
<organism evidence="15 16">
    <name type="scientific">Megasphaera stantonii</name>
    <dbReference type="NCBI Taxonomy" id="2144175"/>
    <lineage>
        <taxon>Bacteria</taxon>
        <taxon>Bacillati</taxon>
        <taxon>Bacillota</taxon>
        <taxon>Negativicutes</taxon>
        <taxon>Veillonellales</taxon>
        <taxon>Veillonellaceae</taxon>
        <taxon>Megasphaera</taxon>
    </lineage>
</organism>
<gene>
    <name evidence="15" type="ORF">DKB62_07180</name>
</gene>
<feature type="domain" description="Trimeric autotransporter adhesin YadA-like stalk" evidence="13">
    <location>
        <begin position="972"/>
        <end position="1004"/>
    </location>
</feature>
<dbReference type="Gene3D" id="3.30.1300.30">
    <property type="entry name" value="GSPII I/J protein-like"/>
    <property type="match status" value="1"/>
</dbReference>
<feature type="domain" description="Trimeric autotransporter adhesin YadA-like stalk" evidence="13">
    <location>
        <begin position="594"/>
        <end position="626"/>
    </location>
</feature>
<dbReference type="GO" id="GO:0009279">
    <property type="term" value="C:cell outer membrane"/>
    <property type="evidence" value="ECO:0007669"/>
    <property type="project" value="UniProtKB-SubCell"/>
</dbReference>
<comment type="subcellular location">
    <subcellularLocation>
        <location evidence="2">Cell outer membrane</location>
    </subcellularLocation>
    <subcellularLocation>
        <location evidence="1">Cell surface</location>
    </subcellularLocation>
</comment>
<evidence type="ECO:0000256" key="6">
    <source>
        <dbReference type="ARBA" id="ARBA00022692"/>
    </source>
</evidence>
<evidence type="ECO:0000256" key="11">
    <source>
        <dbReference type="SAM" id="MobiDB-lite"/>
    </source>
</evidence>
<evidence type="ECO:0000256" key="8">
    <source>
        <dbReference type="ARBA" id="ARBA00022927"/>
    </source>
</evidence>
<dbReference type="EMBL" id="CP029462">
    <property type="protein sequence ID" value="AXL21359.1"/>
    <property type="molecule type" value="Genomic_DNA"/>
</dbReference>
<evidence type="ECO:0000256" key="7">
    <source>
        <dbReference type="ARBA" id="ARBA00022729"/>
    </source>
</evidence>
<proteinExistence type="inferred from homology"/>
<keyword evidence="6" id="KW-0812">Transmembrane</keyword>
<evidence type="ECO:0000256" key="5">
    <source>
        <dbReference type="ARBA" id="ARBA00022452"/>
    </source>
</evidence>
<evidence type="ECO:0000259" key="13">
    <source>
        <dbReference type="Pfam" id="PF05662"/>
    </source>
</evidence>
<dbReference type="Gene3D" id="1.20.5.170">
    <property type="match status" value="1"/>
</dbReference>
<dbReference type="InterPro" id="IPR011049">
    <property type="entry name" value="Serralysin-like_metalloprot_C"/>
</dbReference>
<evidence type="ECO:0000256" key="3">
    <source>
        <dbReference type="ARBA" id="ARBA00005848"/>
    </source>
</evidence>
<dbReference type="InterPro" id="IPR045584">
    <property type="entry name" value="Pilin-like"/>
</dbReference>
<feature type="compositionally biased region" description="Low complexity" evidence="11">
    <location>
        <begin position="1847"/>
        <end position="1863"/>
    </location>
</feature>
<evidence type="ECO:0000256" key="2">
    <source>
        <dbReference type="ARBA" id="ARBA00004442"/>
    </source>
</evidence>
<evidence type="ECO:0000259" key="14">
    <source>
        <dbReference type="Pfam" id="PF13018"/>
    </source>
</evidence>
<dbReference type="GO" id="GO:0009986">
    <property type="term" value="C:cell surface"/>
    <property type="evidence" value="ECO:0007669"/>
    <property type="project" value="UniProtKB-SubCell"/>
</dbReference>
<dbReference type="InterPro" id="IPR008635">
    <property type="entry name" value="Coiled_stalk_dom"/>
</dbReference>
<protein>
    <recommendedName>
        <fullName evidence="17">Autotransporter domain-containing protein</fullName>
    </recommendedName>
</protein>
<comment type="similarity">
    <text evidence="3">Belongs to the autotransporter-2 (AT-2) (TC 1.B.40) family.</text>
</comment>
<evidence type="ECO:0000256" key="4">
    <source>
        <dbReference type="ARBA" id="ARBA00022448"/>
    </source>
</evidence>